<evidence type="ECO:0000256" key="4">
    <source>
        <dbReference type="ARBA" id="ARBA00023163"/>
    </source>
</evidence>
<dbReference type="Gene3D" id="1.10.10.60">
    <property type="entry name" value="Homeodomain-like"/>
    <property type="match status" value="1"/>
</dbReference>
<keyword evidence="2" id="KW-0238">DNA-binding</keyword>
<organism evidence="6 7">
    <name type="scientific">Botrimarina hoheduenensis</name>
    <dbReference type="NCBI Taxonomy" id="2528000"/>
    <lineage>
        <taxon>Bacteria</taxon>
        <taxon>Pseudomonadati</taxon>
        <taxon>Planctomycetota</taxon>
        <taxon>Planctomycetia</taxon>
        <taxon>Pirellulales</taxon>
        <taxon>Lacipirellulaceae</taxon>
        <taxon>Botrimarina</taxon>
    </lineage>
</organism>
<dbReference type="InterPro" id="IPR020449">
    <property type="entry name" value="Tscrpt_reg_AraC-type_HTH"/>
</dbReference>
<dbReference type="PROSITE" id="PS01124">
    <property type="entry name" value="HTH_ARAC_FAMILY_2"/>
    <property type="match status" value="1"/>
</dbReference>
<proteinExistence type="predicted"/>
<dbReference type="InterPro" id="IPR003313">
    <property type="entry name" value="AraC-bd"/>
</dbReference>
<dbReference type="SUPFAM" id="SSF51215">
    <property type="entry name" value="Regulatory protein AraC"/>
    <property type="match status" value="1"/>
</dbReference>
<evidence type="ECO:0000259" key="5">
    <source>
        <dbReference type="PROSITE" id="PS01124"/>
    </source>
</evidence>
<dbReference type="SMART" id="SM00342">
    <property type="entry name" value="HTH_ARAC"/>
    <property type="match status" value="1"/>
</dbReference>
<reference evidence="6 7" key="1">
    <citation type="submission" date="2019-02" db="EMBL/GenBank/DDBJ databases">
        <title>Deep-cultivation of Planctomycetes and their phenomic and genomic characterization uncovers novel biology.</title>
        <authorList>
            <person name="Wiegand S."/>
            <person name="Jogler M."/>
            <person name="Boedeker C."/>
            <person name="Pinto D."/>
            <person name="Vollmers J."/>
            <person name="Rivas-Marin E."/>
            <person name="Kohn T."/>
            <person name="Peeters S.H."/>
            <person name="Heuer A."/>
            <person name="Rast P."/>
            <person name="Oberbeckmann S."/>
            <person name="Bunk B."/>
            <person name="Jeske O."/>
            <person name="Meyerdierks A."/>
            <person name="Storesund J.E."/>
            <person name="Kallscheuer N."/>
            <person name="Luecker S."/>
            <person name="Lage O.M."/>
            <person name="Pohl T."/>
            <person name="Merkel B.J."/>
            <person name="Hornburger P."/>
            <person name="Mueller R.-W."/>
            <person name="Bruemmer F."/>
            <person name="Labrenz M."/>
            <person name="Spormann A.M."/>
            <person name="Op Den Camp H."/>
            <person name="Overmann J."/>
            <person name="Amann R."/>
            <person name="Jetten M.S.M."/>
            <person name="Mascher T."/>
            <person name="Medema M.H."/>
            <person name="Devos D.P."/>
            <person name="Kaster A.-K."/>
            <person name="Ovreas L."/>
            <person name="Rohde M."/>
            <person name="Galperin M.Y."/>
            <person name="Jogler C."/>
        </authorList>
    </citation>
    <scope>NUCLEOTIDE SEQUENCE [LARGE SCALE GENOMIC DNA]</scope>
    <source>
        <strain evidence="6 7">Pla111</strain>
    </source>
</reference>
<sequence length="298" mass="32987">MPNIDLTELGRSSAATEPEFFSRKVLSARRYFLDLSPPAGTALAVVSGGDEKCAPDYFIQRANFPHYVIEWVARGTGEVQISSQSFTVQAGSVYCYGPGIPHTIRTHPEKPLRKHFVAFTGTEAARLCAEAGLPPGTHRALGNESRLEWTFDALRRDAAADARVAAPLCQALLRYLCAVLANAPASPPAASVGAYDTFMRCERHLNKHALRITSLGQLAEECGVAEAYLCRLYQRFGQGTPYQRLLRLRMNFAAEQLSADDRKISDIAREVGYPDPFHFSRTFKSVFGVSPSQFRRLR</sequence>
<evidence type="ECO:0000256" key="2">
    <source>
        <dbReference type="ARBA" id="ARBA00023125"/>
    </source>
</evidence>
<dbReference type="InterPro" id="IPR018060">
    <property type="entry name" value="HTH_AraC"/>
</dbReference>
<dbReference type="Proteomes" id="UP000318995">
    <property type="component" value="Unassembled WGS sequence"/>
</dbReference>
<accession>A0A5C5WBT1</accession>
<feature type="domain" description="HTH araC/xylS-type" evidence="5">
    <location>
        <begin position="199"/>
        <end position="297"/>
    </location>
</feature>
<gene>
    <name evidence="6" type="primary">chbR</name>
    <name evidence="6" type="ORF">Pla111_11700</name>
</gene>
<keyword evidence="4" id="KW-0804">Transcription</keyword>
<dbReference type="PROSITE" id="PS00041">
    <property type="entry name" value="HTH_ARAC_FAMILY_1"/>
    <property type="match status" value="1"/>
</dbReference>
<keyword evidence="1" id="KW-0805">Transcription regulation</keyword>
<dbReference type="PANTHER" id="PTHR46796">
    <property type="entry name" value="HTH-TYPE TRANSCRIPTIONAL ACTIVATOR RHAS-RELATED"/>
    <property type="match status" value="1"/>
</dbReference>
<dbReference type="InterPro" id="IPR050204">
    <property type="entry name" value="AraC_XylS_family_regulators"/>
</dbReference>
<dbReference type="Pfam" id="PF12833">
    <property type="entry name" value="HTH_18"/>
    <property type="match status" value="1"/>
</dbReference>
<keyword evidence="3" id="KW-0010">Activator</keyword>
<dbReference type="GO" id="GO:0003700">
    <property type="term" value="F:DNA-binding transcription factor activity"/>
    <property type="evidence" value="ECO:0007669"/>
    <property type="project" value="InterPro"/>
</dbReference>
<dbReference type="PRINTS" id="PR00032">
    <property type="entry name" value="HTHARAC"/>
</dbReference>
<evidence type="ECO:0000256" key="1">
    <source>
        <dbReference type="ARBA" id="ARBA00023015"/>
    </source>
</evidence>
<dbReference type="AlphaFoldDB" id="A0A5C5WBT1"/>
<dbReference type="SUPFAM" id="SSF46689">
    <property type="entry name" value="Homeodomain-like"/>
    <property type="match status" value="1"/>
</dbReference>
<dbReference type="RefSeq" id="WP_197524792.1">
    <property type="nucleotide sequence ID" value="NZ_SJPH01000002.1"/>
</dbReference>
<dbReference type="Gene3D" id="2.60.120.280">
    <property type="entry name" value="Regulatory protein AraC"/>
    <property type="match status" value="1"/>
</dbReference>
<evidence type="ECO:0000313" key="6">
    <source>
        <dbReference type="EMBL" id="TWT47555.1"/>
    </source>
</evidence>
<evidence type="ECO:0000313" key="7">
    <source>
        <dbReference type="Proteomes" id="UP000318995"/>
    </source>
</evidence>
<comment type="caution">
    <text evidence="6">The sequence shown here is derived from an EMBL/GenBank/DDBJ whole genome shotgun (WGS) entry which is preliminary data.</text>
</comment>
<dbReference type="PANTHER" id="PTHR46796:SF7">
    <property type="entry name" value="ARAC FAMILY TRANSCRIPTIONAL REGULATOR"/>
    <property type="match status" value="1"/>
</dbReference>
<keyword evidence="7" id="KW-1185">Reference proteome</keyword>
<dbReference type="InterPro" id="IPR037923">
    <property type="entry name" value="HTH-like"/>
</dbReference>
<protein>
    <submittedName>
        <fullName evidence="6">HTH-type transcriptional regulator ChbR</fullName>
    </submittedName>
</protein>
<evidence type="ECO:0000256" key="3">
    <source>
        <dbReference type="ARBA" id="ARBA00023159"/>
    </source>
</evidence>
<name>A0A5C5WBT1_9BACT</name>
<dbReference type="InterPro" id="IPR009057">
    <property type="entry name" value="Homeodomain-like_sf"/>
</dbReference>
<dbReference type="EMBL" id="SJPH01000002">
    <property type="protein sequence ID" value="TWT47555.1"/>
    <property type="molecule type" value="Genomic_DNA"/>
</dbReference>
<dbReference type="GO" id="GO:0043565">
    <property type="term" value="F:sequence-specific DNA binding"/>
    <property type="evidence" value="ECO:0007669"/>
    <property type="project" value="InterPro"/>
</dbReference>
<dbReference type="InterPro" id="IPR018062">
    <property type="entry name" value="HTH_AraC-typ_CS"/>
</dbReference>
<dbReference type="Pfam" id="PF02311">
    <property type="entry name" value="AraC_binding"/>
    <property type="match status" value="1"/>
</dbReference>